<feature type="compositionally biased region" description="Low complexity" evidence="1">
    <location>
        <begin position="373"/>
        <end position="385"/>
    </location>
</feature>
<evidence type="ECO:0000256" key="1">
    <source>
        <dbReference type="SAM" id="MobiDB-lite"/>
    </source>
</evidence>
<organism evidence="3 5">
    <name type="scientific">Aplysia californica</name>
    <name type="common">California sea hare</name>
    <dbReference type="NCBI Taxonomy" id="6500"/>
    <lineage>
        <taxon>Eukaryota</taxon>
        <taxon>Metazoa</taxon>
        <taxon>Spiralia</taxon>
        <taxon>Lophotrochozoa</taxon>
        <taxon>Mollusca</taxon>
        <taxon>Gastropoda</taxon>
        <taxon>Heterobranchia</taxon>
        <taxon>Euthyneura</taxon>
        <taxon>Tectipleura</taxon>
        <taxon>Aplysiida</taxon>
        <taxon>Aplysioidea</taxon>
        <taxon>Aplysiidae</taxon>
        <taxon>Aplysia</taxon>
    </lineage>
</organism>
<reference evidence="4 5" key="1">
    <citation type="submission" date="2025-05" db="UniProtKB">
        <authorList>
            <consortium name="RefSeq"/>
        </authorList>
    </citation>
    <scope>IDENTIFICATION</scope>
</reference>
<keyword evidence="2" id="KW-0472">Membrane</keyword>
<evidence type="ECO:0000256" key="2">
    <source>
        <dbReference type="SAM" id="Phobius"/>
    </source>
</evidence>
<dbReference type="RefSeq" id="XP_005110428.1">
    <property type="nucleotide sequence ID" value="XM_005110371.3"/>
</dbReference>
<proteinExistence type="predicted"/>
<dbReference type="RefSeq" id="XP_005110427.1">
    <property type="nucleotide sequence ID" value="XM_005110370.3"/>
</dbReference>
<keyword evidence="2" id="KW-0812">Transmembrane</keyword>
<feature type="transmembrane region" description="Helical" evidence="2">
    <location>
        <begin position="49"/>
        <end position="70"/>
    </location>
</feature>
<sequence length="613" mass="69101">MLTQCNTTSALNLDRVLCWASNNASINSTQDNETTTDVTEDTNEDMVVWVPYLGLVLFLGSVIVLSVSFYSRYTRALQRRQSHKDYKERNIDLKRTRLHCIMHMAPKPSQEDYFALENEEATNSKRQNNGTGYPYYSYNPNSALRLSSSLHSVRDFAASDPDLPSYEQSSRRVSIHALHPSQLPQHLLRRADFPQKTRPRYRERQGLYSQCHHCQCCCHRHPDRWNTQPAQMDTSVEKEDKEVLTNALNARRRCLSSMHKKRNLSLAKSLKRDKKAFHNDIEPKPLKQKGAKLTRSEKKKQSLEIKHSDFQPESSEARPFPSTGGQDTTTGAGEYTHSAQSRHQDSIAYTSGEKSESTVEDIYISPQTKESDSPPSTLSSPGSSRSQEDISALPPDRGKKRISLPRQTTSRDKTASVLESGSTHLTGFTNYAFDQGPSDVDEIICPSDNTKLVSSVHKNCSESRPESQEQHFQRTRTSFPIFTPVPTIHSSEELIAEDMASTNSNLLHDRNENHESSSHGDRKTTGELTCNCSDFSVGKEASRRQVEGGGWVEDSARSKDKCATKRDSQMFSSAKNTSYFSKPMDSNAGNTEQIYCIADHATFTKGDERTMEV</sequence>
<feature type="compositionally biased region" description="Basic and acidic residues" evidence="1">
    <location>
        <begin position="294"/>
        <end position="310"/>
    </location>
</feature>
<evidence type="ECO:0000313" key="3">
    <source>
        <dbReference type="Proteomes" id="UP000694888"/>
    </source>
</evidence>
<feature type="region of interest" description="Disordered" evidence="1">
    <location>
        <begin position="275"/>
        <end position="415"/>
    </location>
</feature>
<accession>A0ABM0K7A1</accession>
<gene>
    <name evidence="4 5" type="primary">LOC101851899</name>
</gene>
<keyword evidence="2" id="KW-1133">Transmembrane helix</keyword>
<protein>
    <submittedName>
        <fullName evidence="4 5">Uncharacterized protein LOC101851899</fullName>
    </submittedName>
</protein>
<dbReference type="GeneID" id="101851899"/>
<feature type="compositionally biased region" description="Polar residues" evidence="1">
    <location>
        <begin position="323"/>
        <end position="341"/>
    </location>
</feature>
<evidence type="ECO:0000313" key="4">
    <source>
        <dbReference type="RefSeq" id="XP_005110427.1"/>
    </source>
</evidence>
<feature type="compositionally biased region" description="Basic and acidic residues" evidence="1">
    <location>
        <begin position="276"/>
        <end position="285"/>
    </location>
</feature>
<name>A0ABM0K7A1_APLCA</name>
<evidence type="ECO:0000313" key="5">
    <source>
        <dbReference type="RefSeq" id="XP_005110428.1"/>
    </source>
</evidence>
<keyword evidence="3" id="KW-1185">Reference proteome</keyword>
<dbReference type="Proteomes" id="UP000694888">
    <property type="component" value="Unplaced"/>
</dbReference>